<evidence type="ECO:0000313" key="1">
    <source>
        <dbReference type="EMBL" id="KAG0435050.1"/>
    </source>
</evidence>
<accession>A0AC60QNP2</accession>
<comment type="caution">
    <text evidence="1">The sequence shown here is derived from an EMBL/GenBank/DDBJ whole genome shotgun (WGS) entry which is preliminary data.</text>
</comment>
<dbReference type="EMBL" id="JABSTQ010007959">
    <property type="protein sequence ID" value="KAG0435050.1"/>
    <property type="molecule type" value="Genomic_DNA"/>
</dbReference>
<evidence type="ECO:0000313" key="2">
    <source>
        <dbReference type="Proteomes" id="UP000805193"/>
    </source>
</evidence>
<proteinExistence type="predicted"/>
<organism evidence="1 2">
    <name type="scientific">Ixodes persulcatus</name>
    <name type="common">Taiga tick</name>
    <dbReference type="NCBI Taxonomy" id="34615"/>
    <lineage>
        <taxon>Eukaryota</taxon>
        <taxon>Metazoa</taxon>
        <taxon>Ecdysozoa</taxon>
        <taxon>Arthropoda</taxon>
        <taxon>Chelicerata</taxon>
        <taxon>Arachnida</taxon>
        <taxon>Acari</taxon>
        <taxon>Parasitiformes</taxon>
        <taxon>Ixodida</taxon>
        <taxon>Ixodoidea</taxon>
        <taxon>Ixodidae</taxon>
        <taxon>Ixodinae</taxon>
        <taxon>Ixodes</taxon>
    </lineage>
</organism>
<name>A0AC60QNP2_IXOPE</name>
<dbReference type="Proteomes" id="UP000805193">
    <property type="component" value="Unassembled WGS sequence"/>
</dbReference>
<protein>
    <submittedName>
        <fullName evidence="1">Uncharacterized protein</fullName>
    </submittedName>
</protein>
<reference evidence="1 2" key="1">
    <citation type="journal article" date="2020" name="Cell">
        <title>Large-Scale Comparative Analyses of Tick Genomes Elucidate Their Genetic Diversity and Vector Capacities.</title>
        <authorList>
            <consortium name="Tick Genome and Microbiome Consortium (TIGMIC)"/>
            <person name="Jia N."/>
            <person name="Wang J."/>
            <person name="Shi W."/>
            <person name="Du L."/>
            <person name="Sun Y."/>
            <person name="Zhan W."/>
            <person name="Jiang J.F."/>
            <person name="Wang Q."/>
            <person name="Zhang B."/>
            <person name="Ji P."/>
            <person name="Bell-Sakyi L."/>
            <person name="Cui X.M."/>
            <person name="Yuan T.T."/>
            <person name="Jiang B.G."/>
            <person name="Yang W.F."/>
            <person name="Lam T.T."/>
            <person name="Chang Q.C."/>
            <person name="Ding S.J."/>
            <person name="Wang X.J."/>
            <person name="Zhu J.G."/>
            <person name="Ruan X.D."/>
            <person name="Zhao L."/>
            <person name="Wei J.T."/>
            <person name="Ye R.Z."/>
            <person name="Que T.C."/>
            <person name="Du C.H."/>
            <person name="Zhou Y.H."/>
            <person name="Cheng J.X."/>
            <person name="Dai P.F."/>
            <person name="Guo W.B."/>
            <person name="Han X.H."/>
            <person name="Huang E.J."/>
            <person name="Li L.F."/>
            <person name="Wei W."/>
            <person name="Gao Y.C."/>
            <person name="Liu J.Z."/>
            <person name="Shao H.Z."/>
            <person name="Wang X."/>
            <person name="Wang C.C."/>
            <person name="Yang T.C."/>
            <person name="Huo Q.B."/>
            <person name="Li W."/>
            <person name="Chen H.Y."/>
            <person name="Chen S.E."/>
            <person name="Zhou L.G."/>
            <person name="Ni X.B."/>
            <person name="Tian J.H."/>
            <person name="Sheng Y."/>
            <person name="Liu T."/>
            <person name="Pan Y.S."/>
            <person name="Xia L.Y."/>
            <person name="Li J."/>
            <person name="Zhao F."/>
            <person name="Cao W.C."/>
        </authorList>
    </citation>
    <scope>NUCLEOTIDE SEQUENCE [LARGE SCALE GENOMIC DNA]</scope>
    <source>
        <strain evidence="1">Iper-2018</strain>
    </source>
</reference>
<keyword evidence="2" id="KW-1185">Reference proteome</keyword>
<gene>
    <name evidence="1" type="ORF">HPB47_018708</name>
</gene>
<sequence length="271" mass="30321">MSILPGPARTVGLHASVLPYPISSAADQRAPALPGQIPAADDRLQTTLQEPFHLFPRSLDHRFATHDVGLEKKDQLPSFLDGNLAAHKHDEPWDPDGSGRPPCGFEDKPRGPAQESEPATRNRAVIDISFNKKDQSCLVRLRPPYSDPLLESWCKKKLDERASSGQLLSRLEDREPKVTHHEEPSIDGGCESTASTEDTDETELEKYQVSCLGHVKISSCLGRFSKEKERKKNQRKGSVLRSGPNTSDKERHRNFGNCTSWKKLSTRRRGR</sequence>